<evidence type="ECO:0000313" key="2">
    <source>
        <dbReference type="EMBL" id="SFJ12299.1"/>
    </source>
</evidence>
<evidence type="ECO:0000256" key="1">
    <source>
        <dbReference type="SAM" id="SignalP"/>
    </source>
</evidence>
<feature type="chain" id="PRO_5011475921" evidence="1">
    <location>
        <begin position="25"/>
        <end position="520"/>
    </location>
</feature>
<dbReference type="Pfam" id="PF17963">
    <property type="entry name" value="Big_9"/>
    <property type="match status" value="1"/>
</dbReference>
<name>A0A1I3NSX0_9SPHI</name>
<keyword evidence="1" id="KW-0732">Signal</keyword>
<proteinExistence type="predicted"/>
<protein>
    <submittedName>
        <fullName evidence="2">Gliding motility-associated C-terminal domain-containing protein</fullName>
    </submittedName>
</protein>
<dbReference type="RefSeq" id="WP_090628371.1">
    <property type="nucleotide sequence ID" value="NZ_FOQO01000007.1"/>
</dbReference>
<accession>A0A1I3NSX0</accession>
<feature type="signal peptide" evidence="1">
    <location>
        <begin position="1"/>
        <end position="24"/>
    </location>
</feature>
<dbReference type="Proteomes" id="UP000198670">
    <property type="component" value="Unassembled WGS sequence"/>
</dbReference>
<dbReference type="NCBIfam" id="TIGR04131">
    <property type="entry name" value="Bac_Flav_CTERM"/>
    <property type="match status" value="1"/>
</dbReference>
<dbReference type="AlphaFoldDB" id="A0A1I3NSX0"/>
<dbReference type="EMBL" id="FOQO01000007">
    <property type="protein sequence ID" value="SFJ12299.1"/>
    <property type="molecule type" value="Genomic_DNA"/>
</dbReference>
<dbReference type="OrthoDB" id="1489185at2"/>
<dbReference type="InterPro" id="IPR026341">
    <property type="entry name" value="T9SS_type_B"/>
</dbReference>
<dbReference type="Pfam" id="PF13585">
    <property type="entry name" value="CHU_C"/>
    <property type="match status" value="1"/>
</dbReference>
<gene>
    <name evidence="2" type="ORF">SAMN05444682_107300</name>
</gene>
<dbReference type="STRING" id="1477437.SAMN05444682_107300"/>
<organism evidence="2 3">
    <name type="scientific">Parapedobacter indicus</name>
    <dbReference type="NCBI Taxonomy" id="1477437"/>
    <lineage>
        <taxon>Bacteria</taxon>
        <taxon>Pseudomonadati</taxon>
        <taxon>Bacteroidota</taxon>
        <taxon>Sphingobacteriia</taxon>
        <taxon>Sphingobacteriales</taxon>
        <taxon>Sphingobacteriaceae</taxon>
        <taxon>Parapedobacter</taxon>
    </lineage>
</organism>
<keyword evidence="3" id="KW-1185">Reference proteome</keyword>
<reference evidence="2 3" key="1">
    <citation type="submission" date="2016-10" db="EMBL/GenBank/DDBJ databases">
        <authorList>
            <person name="de Groot N.N."/>
        </authorList>
    </citation>
    <scope>NUCLEOTIDE SEQUENCE [LARGE SCALE GENOMIC DNA]</scope>
    <source>
        <strain evidence="2 3">RK1</strain>
    </source>
</reference>
<sequence>MIKFSRHIITLVAILVLFSAASFAQTGSDSETADNASVSVAPGTVELRFSETTYFGPNSQWEIHGTLEIWSKNIWIAPSATFTGTGRIIIHDPSTNPYYGDIDAGPTRIDGNGAAFLDVDIELRNPANLVLADLEDPGYGTANGSGAAAAALNIGKRFTFAIDGGDILLNGHDLGVGPEGGFEDYNSNRMVVTGNSTVGHVVKHYGNTQPFVFPVGIAEGDYTPATLSPAATATLYVSVQDYLAADIDLSEAERGMDRIWHIFADEGVSTTYTLQHNTITNGSAYMDADAQIVQYAGSGNWLGDVTTLEAAGVHTRADILTVTGVTDEGSWFTKLTEKEDVGPEANNGVATVVSGESTQINVLENALPGSSPIVVGSVRVVRQPSNGTVEVNADGSITYTPNPGFVGEDSFEFEIADENGLVSSAKITITVTPKPLRIPNVFTPNGDGQNDVFEIEGIEAFDRIEVIVVNRWGNEVYRNDNYKNDWNGGDLNEGTYYYRLTTHKGSERAQYTGWLLIKRQ</sequence>
<evidence type="ECO:0000313" key="3">
    <source>
        <dbReference type="Proteomes" id="UP000198670"/>
    </source>
</evidence>
<dbReference type="Gene3D" id="2.60.40.3440">
    <property type="match status" value="1"/>
</dbReference>